<evidence type="ECO:0000256" key="4">
    <source>
        <dbReference type="ARBA" id="ARBA00022927"/>
    </source>
</evidence>
<dbReference type="GO" id="GO:0034727">
    <property type="term" value="P:piecemeal microautophagy of the nucleus"/>
    <property type="evidence" value="ECO:0007669"/>
    <property type="project" value="TreeGrafter"/>
</dbReference>
<proteinExistence type="inferred from homology"/>
<dbReference type="InParanoid" id="A0A0H2S5I1"/>
<evidence type="ECO:0000259" key="9">
    <source>
        <dbReference type="Pfam" id="PF16420"/>
    </source>
</evidence>
<evidence type="ECO:0000256" key="6">
    <source>
        <dbReference type="PIRSR" id="PIRSR606285-1"/>
    </source>
</evidence>
<dbReference type="InterPro" id="IPR006285">
    <property type="entry name" value="Atg7"/>
</dbReference>
<dbReference type="GO" id="GO:0000422">
    <property type="term" value="P:autophagy of mitochondrion"/>
    <property type="evidence" value="ECO:0007669"/>
    <property type="project" value="TreeGrafter"/>
</dbReference>
<protein>
    <recommendedName>
        <fullName evidence="2 7">Ubiquitin-like modifier-activating enzyme ATG7</fullName>
    </recommendedName>
    <alternativeName>
        <fullName evidence="7">Autophagy-related protein 7</fullName>
    </alternativeName>
</protein>
<keyword evidence="11" id="KW-1185">Reference proteome</keyword>
<dbReference type="Gene3D" id="3.40.140.100">
    <property type="entry name" value="Ubiquitin-like modifier-activating enzyme ATG7 C-terminal domain"/>
    <property type="match status" value="1"/>
</dbReference>
<dbReference type="GO" id="GO:0032446">
    <property type="term" value="P:protein modification by small protein conjugation"/>
    <property type="evidence" value="ECO:0007669"/>
    <property type="project" value="TreeGrafter"/>
</dbReference>
<dbReference type="InterPro" id="IPR042522">
    <property type="entry name" value="Atg7_N_1"/>
</dbReference>
<dbReference type="PANTHER" id="PTHR10953">
    <property type="entry name" value="UBIQUITIN-ACTIVATING ENZYME E1"/>
    <property type="match status" value="1"/>
</dbReference>
<keyword evidence="4 7" id="KW-0653">Protein transport</keyword>
<dbReference type="NCBIfam" id="TIGR01381">
    <property type="entry name" value="E1_like_apg7"/>
    <property type="match status" value="1"/>
</dbReference>
<evidence type="ECO:0000256" key="1">
    <source>
        <dbReference type="ARBA" id="ARBA00010931"/>
    </source>
</evidence>
<evidence type="ECO:0000256" key="7">
    <source>
        <dbReference type="RuleBase" id="RU366022"/>
    </source>
</evidence>
<dbReference type="EMBL" id="KQ085983">
    <property type="protein sequence ID" value="KLO12191.1"/>
    <property type="molecule type" value="Genomic_DNA"/>
</dbReference>
<dbReference type="Gene3D" id="3.40.50.720">
    <property type="entry name" value="NAD(P)-binding Rossmann-like Domain"/>
    <property type="match status" value="1"/>
</dbReference>
<dbReference type="InterPro" id="IPR045886">
    <property type="entry name" value="ThiF/MoeB/HesA"/>
</dbReference>
<dbReference type="Pfam" id="PF00899">
    <property type="entry name" value="ThiF"/>
    <property type="match status" value="1"/>
</dbReference>
<accession>A0A0H2S5I1</accession>
<dbReference type="GO" id="GO:0006995">
    <property type="term" value="P:cellular response to nitrogen starvation"/>
    <property type="evidence" value="ECO:0007669"/>
    <property type="project" value="TreeGrafter"/>
</dbReference>
<keyword evidence="3 7" id="KW-0813">Transport</keyword>
<dbReference type="GO" id="GO:0000407">
    <property type="term" value="C:phagophore assembly site"/>
    <property type="evidence" value="ECO:0007669"/>
    <property type="project" value="UniProtKB-SubCell"/>
</dbReference>
<feature type="domain" description="THIF-type NAD/FAD binding fold" evidence="8">
    <location>
        <begin position="348"/>
        <end position="584"/>
    </location>
</feature>
<dbReference type="PANTHER" id="PTHR10953:SF3">
    <property type="entry name" value="UBIQUITIN-LIKE MODIFIER-ACTIVATING ENZYME ATG7"/>
    <property type="match status" value="1"/>
</dbReference>
<organism evidence="10 11">
    <name type="scientific">Schizopora paradoxa</name>
    <dbReference type="NCBI Taxonomy" id="27342"/>
    <lineage>
        <taxon>Eukaryota</taxon>
        <taxon>Fungi</taxon>
        <taxon>Dikarya</taxon>
        <taxon>Basidiomycota</taxon>
        <taxon>Agaricomycotina</taxon>
        <taxon>Agaricomycetes</taxon>
        <taxon>Hymenochaetales</taxon>
        <taxon>Schizoporaceae</taxon>
        <taxon>Schizopora</taxon>
    </lineage>
</organism>
<reference evidence="10 11" key="1">
    <citation type="submission" date="2015-04" db="EMBL/GenBank/DDBJ databases">
        <title>Complete genome sequence of Schizopora paradoxa KUC8140, a cosmopolitan wood degrader in East Asia.</title>
        <authorList>
            <consortium name="DOE Joint Genome Institute"/>
            <person name="Min B."/>
            <person name="Park H."/>
            <person name="Jang Y."/>
            <person name="Kim J.-J."/>
            <person name="Kim K.H."/>
            <person name="Pangilinan J."/>
            <person name="Lipzen A."/>
            <person name="Riley R."/>
            <person name="Grigoriev I.V."/>
            <person name="Spatafora J.W."/>
            <person name="Choi I.-G."/>
        </authorList>
    </citation>
    <scope>NUCLEOTIDE SEQUENCE [LARGE SCALE GENOMIC DNA]</scope>
    <source>
        <strain evidence="10 11">KUC8140</strain>
    </source>
</reference>
<dbReference type="SUPFAM" id="SSF69572">
    <property type="entry name" value="Activating enzymes of the ubiquitin-like proteins"/>
    <property type="match status" value="1"/>
</dbReference>
<comment type="similarity">
    <text evidence="1 7">Belongs to the ATG7 family.</text>
</comment>
<comment type="subcellular location">
    <subcellularLocation>
        <location evidence="7">Cytoplasm</location>
    </subcellularLocation>
    <subcellularLocation>
        <location evidence="7">Preautophagosomal structure</location>
    </subcellularLocation>
</comment>
<evidence type="ECO:0000256" key="2">
    <source>
        <dbReference type="ARBA" id="ARBA00017647"/>
    </source>
</evidence>
<feature type="domain" description="Ubiquitin-like modifier-activating enzyme Atg7 N-terminal" evidence="9">
    <location>
        <begin position="8"/>
        <end position="331"/>
    </location>
</feature>
<keyword evidence="5 7" id="KW-0072">Autophagy</keyword>
<evidence type="ECO:0000259" key="8">
    <source>
        <dbReference type="Pfam" id="PF00899"/>
    </source>
</evidence>
<evidence type="ECO:0000313" key="11">
    <source>
        <dbReference type="Proteomes" id="UP000053477"/>
    </source>
</evidence>
<dbReference type="GO" id="GO:0019778">
    <property type="term" value="F:Atg12 activating enzyme activity"/>
    <property type="evidence" value="ECO:0007669"/>
    <property type="project" value="TreeGrafter"/>
</dbReference>
<evidence type="ECO:0000313" key="10">
    <source>
        <dbReference type="EMBL" id="KLO12191.1"/>
    </source>
</evidence>
<dbReference type="InterPro" id="IPR032197">
    <property type="entry name" value="Atg7_N"/>
</dbReference>
<dbReference type="OrthoDB" id="338614at2759"/>
<gene>
    <name evidence="10" type="ORF">SCHPADRAFT_875880</name>
</gene>
<sequence>MTSEPQIVQFTPFSSLVQPSFWHSLTKLKIDVLKLSQDEVPVTASYAAGRSVTDRETGQDVALGCNLILGGDAFEKTAQVPPHSVKCVGTLKNYNTIEEFKDADKPALFNKLADEMWDEISSAKDASDVSEILNRFLLITFADLKKYRYYYWFAFPAFAAKPAWTLDPSGWQGVESTFTQEALSNIQSQITTSTNTPAFFVLLSNANDPSRFEIHPLSSLESLSDQDITVGFIDPSAHSDHPGWPLRNLLAFLASRFRTRFTTPGSQHLKVRVLCWRDTEAVPVSGKWKSRLGTVSLSQSQSTLSRPSAVGWEKNPQGKLAPRLADLAPMMDPARLADQAVDLNLKLMRWRILPSLDLDRVASTRCLLLGAGTLGCFVARTLLAWGVRNITFVDSAVVSFSNPVRQPLFEFEDCLNGGKPKAQCAADSLKKIFPGVNSKGISMSIPMPGHPIPPGNVEQAKADVAQLEKLFDEHDAVFLLMDSRESRWLPTVLGAAKGKIVMNAALGFDSYLVLRHGARKGASTAPKGSPERLGCYYCNDVVAPADSLSDRTLDQMCTVTRPGLASIASSTAVELLVSLLQHPDGVNAPAPPPDYKDENVEESPYRSVLGLVPHQLRGFLAQFRTLPIVGAAYDKCTGCSETVLKAYESQGFDMLLQAFNESDYLEKLTGLDKLHEEGEAALEAVDWDEDDDDM</sequence>
<dbReference type="GO" id="GO:0000045">
    <property type="term" value="P:autophagosome assembly"/>
    <property type="evidence" value="ECO:0007669"/>
    <property type="project" value="TreeGrafter"/>
</dbReference>
<feature type="active site" description="Glycyl thioester intermediate" evidence="6">
    <location>
        <position position="557"/>
    </location>
</feature>
<comment type="function">
    <text evidence="7">E1-like activating enzyme involved in the 2 ubiquitin-like systems required for cytoplasm to vacuole transport (Cvt) and autophagy. Activates ATG12 for its conjugation with ATG5 and ATG8 for its conjugation with phosphatidylethanolamine. Both systems are needed for the ATG8 association to Cvt vesicles and autophagosomes membranes. Autophagy is essential for maintenance of amino acid levels and protein synthesis under nitrogen starvation. Required for selective autophagic degradation of the nucleus (nucleophagy) as well as for mitophagy which contributes to regulate mitochondrial quantity and quality by eliminating the mitochondria to a basal level to fulfill cellular energy requirements and preventing excess ROS production.</text>
</comment>
<name>A0A0H2S5I1_9AGAM</name>
<dbReference type="GO" id="GO:0019779">
    <property type="term" value="F:Atg8 activating enzyme activity"/>
    <property type="evidence" value="ECO:0007669"/>
    <property type="project" value="TreeGrafter"/>
</dbReference>
<dbReference type="FunFam" id="3.40.140.70:FF:000001">
    <property type="entry name" value="Ubiquitin-like modifier-activating enzyme atg7"/>
    <property type="match status" value="1"/>
</dbReference>
<keyword evidence="7" id="KW-0963">Cytoplasm</keyword>
<keyword evidence="7" id="KW-0833">Ubl conjugation pathway</keyword>
<dbReference type="FunCoup" id="A0A0H2S5I1">
    <property type="interactions" value="370"/>
</dbReference>
<evidence type="ECO:0000256" key="3">
    <source>
        <dbReference type="ARBA" id="ARBA00022448"/>
    </source>
</evidence>
<dbReference type="Pfam" id="PF16420">
    <property type="entry name" value="ATG7_N"/>
    <property type="match status" value="1"/>
</dbReference>
<dbReference type="GO" id="GO:0015031">
    <property type="term" value="P:protein transport"/>
    <property type="evidence" value="ECO:0007669"/>
    <property type="project" value="UniProtKB-UniRule"/>
</dbReference>
<dbReference type="Proteomes" id="UP000053477">
    <property type="component" value="Unassembled WGS sequence"/>
</dbReference>
<dbReference type="Gene3D" id="3.40.140.70">
    <property type="entry name" value="Ubiquitin-like modifier-activating enzyme ATG7 N-terminal domain"/>
    <property type="match status" value="1"/>
</dbReference>
<dbReference type="AlphaFoldDB" id="A0A0H2S5I1"/>
<comment type="subunit">
    <text evidence="7">Homodimer.</text>
</comment>
<evidence type="ECO:0000256" key="5">
    <source>
        <dbReference type="ARBA" id="ARBA00023006"/>
    </source>
</evidence>
<dbReference type="FunFam" id="3.40.50.720:FF:000243">
    <property type="entry name" value="Ubiquitin-like modifier-activating enzyme ATG7"/>
    <property type="match status" value="1"/>
</dbReference>
<dbReference type="InterPro" id="IPR042523">
    <property type="entry name" value="Atg7_N_2"/>
</dbReference>
<dbReference type="CDD" id="cd01486">
    <property type="entry name" value="Apg7"/>
    <property type="match status" value="1"/>
</dbReference>
<dbReference type="InterPro" id="IPR000594">
    <property type="entry name" value="ThiF_NAD_FAD-bd"/>
</dbReference>
<dbReference type="STRING" id="27342.A0A0H2S5I1"/>
<dbReference type="InterPro" id="IPR035985">
    <property type="entry name" value="Ubiquitin-activating_enz"/>
</dbReference>